<dbReference type="GO" id="GO:0046872">
    <property type="term" value="F:metal ion binding"/>
    <property type="evidence" value="ECO:0007669"/>
    <property type="project" value="UniProtKB-KW"/>
</dbReference>
<proteinExistence type="predicted"/>
<keyword evidence="8" id="KW-1185">Reference proteome</keyword>
<accession>A0AA39KFL9</accession>
<dbReference type="AlphaFoldDB" id="A0AA39KFL9"/>
<comment type="cofactor">
    <cofactor evidence="1">
        <name>Mg(2+)</name>
        <dbReference type="ChEBI" id="CHEBI:18420"/>
    </cofactor>
</comment>
<evidence type="ECO:0000313" key="7">
    <source>
        <dbReference type="EMBL" id="KAK0459878.1"/>
    </source>
</evidence>
<dbReference type="InterPro" id="IPR036691">
    <property type="entry name" value="Endo/exonu/phosph_ase_sf"/>
</dbReference>
<keyword evidence="3" id="KW-0378">Hydrolase</keyword>
<dbReference type="Gene3D" id="3.60.10.10">
    <property type="entry name" value="Endonuclease/exonuclease/phosphatase"/>
    <property type="match status" value="1"/>
</dbReference>
<dbReference type="SUPFAM" id="SSF56219">
    <property type="entry name" value="DNase I-like"/>
    <property type="match status" value="1"/>
</dbReference>
<evidence type="ECO:0000313" key="8">
    <source>
        <dbReference type="Proteomes" id="UP001175227"/>
    </source>
</evidence>
<feature type="compositionally biased region" description="Polar residues" evidence="6">
    <location>
        <begin position="17"/>
        <end position="30"/>
    </location>
</feature>
<keyword evidence="7" id="KW-0540">Nuclease</keyword>
<sequence>MSNQLANSAEPDVLGQNCASQATSTRSSDNFVCGADARPSPRIVEDGSTPNNAMQVEMGEPTCSQKEEQTTNELREKKTYGLHMGSMNIRGKGVSLAKWATLQFFMKINRIAIVALQETKLSAEDVETIERRQRRLRIVFSGNGSNKEGVAFVIMKDFVTIEENMKVFEMIPGRLLGLQVHLKRHGTINMINVYIPNEKERKIPFLDEMYVKIKEHRSVLKNALILGDWNCVSRACDRLPPREDDATVVDMMELILANLGVEDGWAKANPNEIDFTFTQERDGPSRQDVSQSRIDRIYTPKKIWNRTTDWKIIRLPETVSDHDMATVLLSPENLPNLGTGAWRIDSDLIDNPHFQKEAEQILTRWTKRLDNYESQIKNKTRKEISAIRMNANPQIFSDDAKESIQKVAKMILKNEKRTKSEKVATLNKAISSLLKEIKTEITDEEGMKKLRAELAGKHKELRKEKKRCYDLARKKGKSKFHREGEKSTKWWYNLAKDRNEPEIIFELLDKDSNNYTMETKRMIQIATKHHERMQKTPEMDPTRTEAQRNQQE</sequence>
<dbReference type="PANTHER" id="PTHR22748:SF26">
    <property type="entry name" value="ENDONUCLEASE_EXONUCLEASE_PHOSPHATASE DOMAIN-CONTAINING PROTEIN"/>
    <property type="match status" value="1"/>
</dbReference>
<dbReference type="GO" id="GO:0003906">
    <property type="term" value="F:DNA-(apurinic or apyrimidinic site) endonuclease activity"/>
    <property type="evidence" value="ECO:0007669"/>
    <property type="project" value="TreeGrafter"/>
</dbReference>
<keyword evidence="7" id="KW-0255">Endonuclease</keyword>
<organism evidence="7 8">
    <name type="scientific">Armillaria novae-zelandiae</name>
    <dbReference type="NCBI Taxonomy" id="153914"/>
    <lineage>
        <taxon>Eukaryota</taxon>
        <taxon>Fungi</taxon>
        <taxon>Dikarya</taxon>
        <taxon>Basidiomycota</taxon>
        <taxon>Agaricomycotina</taxon>
        <taxon>Agaricomycetes</taxon>
        <taxon>Agaricomycetidae</taxon>
        <taxon>Agaricales</taxon>
        <taxon>Marasmiineae</taxon>
        <taxon>Physalacriaceae</taxon>
        <taxon>Armillaria</taxon>
    </lineage>
</organism>
<evidence type="ECO:0000256" key="5">
    <source>
        <dbReference type="SAM" id="Coils"/>
    </source>
</evidence>
<protein>
    <submittedName>
        <fullName evidence="7">Endonuclease/exonuclease/phosphatase</fullName>
    </submittedName>
</protein>
<keyword evidence="4" id="KW-0460">Magnesium</keyword>
<evidence type="ECO:0000256" key="1">
    <source>
        <dbReference type="ARBA" id="ARBA00001946"/>
    </source>
</evidence>
<reference evidence="7" key="1">
    <citation type="submission" date="2023-06" db="EMBL/GenBank/DDBJ databases">
        <authorList>
            <consortium name="Lawrence Berkeley National Laboratory"/>
            <person name="Ahrendt S."/>
            <person name="Sahu N."/>
            <person name="Indic B."/>
            <person name="Wong-Bajracharya J."/>
            <person name="Merenyi Z."/>
            <person name="Ke H.-M."/>
            <person name="Monk M."/>
            <person name="Kocsube S."/>
            <person name="Drula E."/>
            <person name="Lipzen A."/>
            <person name="Balint B."/>
            <person name="Henrissat B."/>
            <person name="Andreopoulos B."/>
            <person name="Martin F.M."/>
            <person name="Harder C.B."/>
            <person name="Rigling D."/>
            <person name="Ford K.L."/>
            <person name="Foster G.D."/>
            <person name="Pangilinan J."/>
            <person name="Papanicolaou A."/>
            <person name="Barry K."/>
            <person name="LaButti K."/>
            <person name="Viragh M."/>
            <person name="Koriabine M."/>
            <person name="Yan M."/>
            <person name="Riley R."/>
            <person name="Champramary S."/>
            <person name="Plett K.L."/>
            <person name="Tsai I.J."/>
            <person name="Slot J."/>
            <person name="Sipos G."/>
            <person name="Plett J."/>
            <person name="Nagy L.G."/>
            <person name="Grigoriev I.V."/>
        </authorList>
    </citation>
    <scope>NUCLEOTIDE SEQUENCE</scope>
    <source>
        <strain evidence="7">ICMP 16352</strain>
    </source>
</reference>
<evidence type="ECO:0000256" key="2">
    <source>
        <dbReference type="ARBA" id="ARBA00022723"/>
    </source>
</evidence>
<dbReference type="PANTHER" id="PTHR22748">
    <property type="entry name" value="AP ENDONUCLEASE"/>
    <property type="match status" value="1"/>
</dbReference>
<dbReference type="EMBL" id="JAUEPR010000206">
    <property type="protein sequence ID" value="KAK0459878.1"/>
    <property type="molecule type" value="Genomic_DNA"/>
</dbReference>
<feature type="region of interest" description="Disordered" evidence="6">
    <location>
        <begin position="528"/>
        <end position="552"/>
    </location>
</feature>
<feature type="compositionally biased region" description="Basic and acidic residues" evidence="6">
    <location>
        <begin position="533"/>
        <end position="552"/>
    </location>
</feature>
<keyword evidence="2" id="KW-0479">Metal-binding</keyword>
<dbReference type="GO" id="GO:0005634">
    <property type="term" value="C:nucleus"/>
    <property type="evidence" value="ECO:0007669"/>
    <property type="project" value="TreeGrafter"/>
</dbReference>
<name>A0AA39KFL9_9AGAR</name>
<comment type="caution">
    <text evidence="7">The sequence shown here is derived from an EMBL/GenBank/DDBJ whole genome shotgun (WGS) entry which is preliminary data.</text>
</comment>
<feature type="coiled-coil region" evidence="5">
    <location>
        <begin position="355"/>
        <end position="382"/>
    </location>
</feature>
<dbReference type="GO" id="GO:0008081">
    <property type="term" value="F:phosphoric diester hydrolase activity"/>
    <property type="evidence" value="ECO:0007669"/>
    <property type="project" value="TreeGrafter"/>
</dbReference>
<evidence type="ECO:0000256" key="3">
    <source>
        <dbReference type="ARBA" id="ARBA00022801"/>
    </source>
</evidence>
<dbReference type="Proteomes" id="UP001175227">
    <property type="component" value="Unassembled WGS sequence"/>
</dbReference>
<dbReference type="GO" id="GO:0006284">
    <property type="term" value="P:base-excision repair"/>
    <property type="evidence" value="ECO:0007669"/>
    <property type="project" value="TreeGrafter"/>
</dbReference>
<dbReference type="InterPro" id="IPR004808">
    <property type="entry name" value="AP_endonuc_1"/>
</dbReference>
<evidence type="ECO:0000256" key="6">
    <source>
        <dbReference type="SAM" id="MobiDB-lite"/>
    </source>
</evidence>
<gene>
    <name evidence="7" type="ORF">IW261DRAFT_1429436</name>
</gene>
<dbReference type="GO" id="GO:0008311">
    <property type="term" value="F:double-stranded DNA 3'-5' DNA exonuclease activity"/>
    <property type="evidence" value="ECO:0007669"/>
    <property type="project" value="TreeGrafter"/>
</dbReference>
<keyword evidence="5" id="KW-0175">Coiled coil</keyword>
<evidence type="ECO:0000256" key="4">
    <source>
        <dbReference type="ARBA" id="ARBA00022842"/>
    </source>
</evidence>
<feature type="region of interest" description="Disordered" evidence="6">
    <location>
        <begin position="1"/>
        <end position="72"/>
    </location>
</feature>